<evidence type="ECO:0000313" key="6">
    <source>
        <dbReference type="Proteomes" id="UP000257067"/>
    </source>
</evidence>
<sequence>MLLMLSQIIFVGGKGGVGKSTISSSLACNLSSQGKKTLLISTDPAHNLSDLFQVQLSNSILSLNPQLSILEIDPIKEAKHYTQKIAKENKAFVGASSYEMLDRYYKSASENAMTQESALFDRLISLITQELSSWDHFIIDTAPTGHTLRLFTLAQTLKTWSKTLLKYQQKNMHFQNILDTPSTHHKLLNKLQARYEKYAKFQGILQDPKLCSIVFVLNPDYLCIEETKRAIALLQNIQVHALAINKIAPLGSESFFENRYKIQEKYLQRIRSEFHHYKQWNIPLLDCDILQETQIKELLEEIFEKKTCNFD</sequence>
<comment type="caution">
    <text evidence="5">The sequence shown here is derived from an EMBL/GenBank/DDBJ whole genome shotgun (WGS) entry which is preliminary data.</text>
</comment>
<dbReference type="GO" id="GO:0015446">
    <property type="term" value="F:ATPase-coupled arsenite transmembrane transporter activity"/>
    <property type="evidence" value="ECO:0007669"/>
    <property type="project" value="UniProtKB-EC"/>
</dbReference>
<evidence type="ECO:0000256" key="1">
    <source>
        <dbReference type="ARBA" id="ARBA00011040"/>
    </source>
</evidence>
<dbReference type="EMBL" id="NXLU01000005">
    <property type="protein sequence ID" value="RDU68953.1"/>
    <property type="molecule type" value="Genomic_DNA"/>
</dbReference>
<accession>A0A3D8IVB6</accession>
<dbReference type="Pfam" id="PF02374">
    <property type="entry name" value="ArsA_ATPase"/>
    <property type="match status" value="1"/>
</dbReference>
<evidence type="ECO:0000256" key="2">
    <source>
        <dbReference type="ARBA" id="ARBA00052296"/>
    </source>
</evidence>
<evidence type="ECO:0000313" key="5">
    <source>
        <dbReference type="EMBL" id="RDU68953.1"/>
    </source>
</evidence>
<dbReference type="NCBIfam" id="TIGR00345">
    <property type="entry name" value="GET3_arsA_TRC40"/>
    <property type="match status" value="1"/>
</dbReference>
<evidence type="ECO:0000259" key="4">
    <source>
        <dbReference type="Pfam" id="PF02374"/>
    </source>
</evidence>
<comment type="similarity">
    <text evidence="1">Belongs to the arsA ATPase family.</text>
</comment>
<comment type="catalytic activity">
    <reaction evidence="2">
        <text>arsenite(in) + ATP + H2O = arsenite(out) + ADP + phosphate + H(+)</text>
        <dbReference type="Rhea" id="RHEA:11348"/>
        <dbReference type="ChEBI" id="CHEBI:15377"/>
        <dbReference type="ChEBI" id="CHEBI:15378"/>
        <dbReference type="ChEBI" id="CHEBI:29242"/>
        <dbReference type="ChEBI" id="CHEBI:30616"/>
        <dbReference type="ChEBI" id="CHEBI:43474"/>
        <dbReference type="ChEBI" id="CHEBI:456216"/>
        <dbReference type="EC" id="7.3.2.7"/>
    </reaction>
</comment>
<dbReference type="CDD" id="cd02035">
    <property type="entry name" value="ArsA"/>
    <property type="match status" value="1"/>
</dbReference>
<proteinExistence type="inferred from homology"/>
<dbReference type="AlphaFoldDB" id="A0A3D8IVB6"/>
<dbReference type="InterPro" id="IPR027417">
    <property type="entry name" value="P-loop_NTPase"/>
</dbReference>
<dbReference type="PANTHER" id="PTHR10803">
    <property type="entry name" value="ARSENICAL PUMP-DRIVING ATPASE ARSENITE-TRANSLOCATING ATPASE"/>
    <property type="match status" value="1"/>
</dbReference>
<reference evidence="5 6" key="1">
    <citation type="submission" date="2018-04" db="EMBL/GenBank/DDBJ databases">
        <title>Novel Campyloabacter and Helicobacter Species and Strains.</title>
        <authorList>
            <person name="Mannion A.J."/>
            <person name="Shen Z."/>
            <person name="Fox J.G."/>
        </authorList>
    </citation>
    <scope>NUCLEOTIDE SEQUENCE [LARGE SCALE GENOMIC DNA]</scope>
    <source>
        <strain evidence="5 6">ATCC 700242</strain>
    </source>
</reference>
<dbReference type="PANTHER" id="PTHR10803:SF3">
    <property type="entry name" value="ATPASE GET3"/>
    <property type="match status" value="1"/>
</dbReference>
<dbReference type="EC" id="7.3.2.7" evidence="3"/>
<dbReference type="GO" id="GO:0016887">
    <property type="term" value="F:ATP hydrolysis activity"/>
    <property type="evidence" value="ECO:0007669"/>
    <property type="project" value="InterPro"/>
</dbReference>
<dbReference type="Proteomes" id="UP000257067">
    <property type="component" value="Unassembled WGS sequence"/>
</dbReference>
<dbReference type="InterPro" id="IPR025723">
    <property type="entry name" value="ArsA/GET3_ATPase-like"/>
</dbReference>
<name>A0A3D8IVB6_9HELI</name>
<dbReference type="SUPFAM" id="SSF52540">
    <property type="entry name" value="P-loop containing nucleoside triphosphate hydrolases"/>
    <property type="match status" value="1"/>
</dbReference>
<dbReference type="InterPro" id="IPR016300">
    <property type="entry name" value="ATPase_ArsA/GET3"/>
</dbReference>
<evidence type="ECO:0000256" key="3">
    <source>
        <dbReference type="ARBA" id="ARBA00066752"/>
    </source>
</evidence>
<organism evidence="5 6">
    <name type="scientific">Helicobacter cholecystus</name>
    <dbReference type="NCBI Taxonomy" id="45498"/>
    <lineage>
        <taxon>Bacteria</taxon>
        <taxon>Pseudomonadati</taxon>
        <taxon>Campylobacterota</taxon>
        <taxon>Epsilonproteobacteria</taxon>
        <taxon>Campylobacterales</taxon>
        <taxon>Helicobacteraceae</taxon>
        <taxon>Helicobacter</taxon>
    </lineage>
</organism>
<dbReference type="Gene3D" id="3.40.50.300">
    <property type="entry name" value="P-loop containing nucleotide triphosphate hydrolases"/>
    <property type="match status" value="1"/>
</dbReference>
<feature type="domain" description="ArsA/GET3 Anion-transporting ATPase-like" evidence="4">
    <location>
        <begin position="7"/>
        <end position="301"/>
    </location>
</feature>
<keyword evidence="6" id="KW-1185">Reference proteome</keyword>
<protein>
    <recommendedName>
        <fullName evidence="3">arsenite-transporting ATPase</fullName>
        <ecNumber evidence="3">7.3.2.7</ecNumber>
    </recommendedName>
</protein>
<gene>
    <name evidence="5" type="ORF">CQA62_04975</name>
</gene>
<dbReference type="GO" id="GO:0005524">
    <property type="term" value="F:ATP binding"/>
    <property type="evidence" value="ECO:0007669"/>
    <property type="project" value="InterPro"/>
</dbReference>